<evidence type="ECO:0000256" key="1">
    <source>
        <dbReference type="ARBA" id="ARBA00004496"/>
    </source>
</evidence>
<proteinExistence type="predicted"/>
<dbReference type="Gene3D" id="3.40.50.2300">
    <property type="match status" value="1"/>
</dbReference>
<sequence>MNFAEVGMAMLKLLMVDDEQWVRERFSERIPWSDAGFTFLGAASGAEEAIRMIERDMPHLLLTDITMPNMNGLELAGYVRKRWPKIRIVILTAYSEFEYAQQAIGLGVDNYLIKLAQTPEQILDACRKVAEEIEQEMDIDQKLEMRRKLEWEKEWSRKREWTEQLVDEAGNVPVRTIPGEWFDGLEHTSYTAGLTIGWSAAVGSMQEELSKEELIQLQKQVSEVLEERLDQRTIGEGCQMVMLPIQQSRLHMLFGSRQPLNIFHMNQLALIVLETLKVFKLMRCFIHVSPIRELGKQPLTGKQIAAALCEGLDGLAAYFYNSESAIINKQAIAFRLLDAELNREWISSVVKALQRENAEGFQESVSVMTKLYDPPIHPVDLLRLTRQMFQPELVKLPSSVIKRLSGIDRLETWADYCGWWAETTHAIHEWMNNRFHPPAALRREVQLMCRYIREHYKEDVQASELSELIQMHPSYAGQMFKQEVGENISEYLNRVRMEKAGELLERTTMKIYEVSGAVGISDYRYFCKLFKSSTGYTPTQYKNKQV</sequence>
<dbReference type="Gene3D" id="1.10.10.60">
    <property type="entry name" value="Homeodomain-like"/>
    <property type="match status" value="2"/>
</dbReference>
<keyword evidence="2" id="KW-0963">Cytoplasm</keyword>
<dbReference type="KEGG" id="ppsc:EHS13_03480"/>
<evidence type="ECO:0000259" key="9">
    <source>
        <dbReference type="PROSITE" id="PS01124"/>
    </source>
</evidence>
<keyword evidence="3 8" id="KW-0597">Phosphoprotein</keyword>
<gene>
    <name evidence="11" type="ORF">EHS13_03480</name>
</gene>
<dbReference type="SMART" id="SM00342">
    <property type="entry name" value="HTH_ARAC"/>
    <property type="match status" value="1"/>
</dbReference>
<dbReference type="GO" id="GO:0000160">
    <property type="term" value="P:phosphorelay signal transduction system"/>
    <property type="evidence" value="ECO:0007669"/>
    <property type="project" value="UniProtKB-KW"/>
</dbReference>
<dbReference type="GO" id="GO:0003700">
    <property type="term" value="F:DNA-binding transcription factor activity"/>
    <property type="evidence" value="ECO:0007669"/>
    <property type="project" value="InterPro"/>
</dbReference>
<dbReference type="AlphaFoldDB" id="A0A6B8RF26"/>
<reference evidence="12" key="1">
    <citation type="submission" date="2018-11" db="EMBL/GenBank/DDBJ databases">
        <title>Complete genome sequence of Paenibacillus sp. ML311-T8.</title>
        <authorList>
            <person name="Nam Y.-D."/>
            <person name="Kang J."/>
            <person name="Chung W.-H."/>
            <person name="Park Y.S."/>
        </authorList>
    </citation>
    <scope>NUCLEOTIDE SEQUENCE [LARGE SCALE GENOMIC DNA]</scope>
    <source>
        <strain evidence="12">ML311-T8</strain>
    </source>
</reference>
<dbReference type="EMBL" id="CP034235">
    <property type="protein sequence ID" value="QGQ94038.1"/>
    <property type="molecule type" value="Genomic_DNA"/>
</dbReference>
<protein>
    <submittedName>
        <fullName evidence="11">Response regulator</fullName>
    </submittedName>
</protein>
<dbReference type="GO" id="GO:0043565">
    <property type="term" value="F:sequence-specific DNA binding"/>
    <property type="evidence" value="ECO:0007669"/>
    <property type="project" value="InterPro"/>
</dbReference>
<dbReference type="OrthoDB" id="9784719at2"/>
<dbReference type="Proteomes" id="UP000426246">
    <property type="component" value="Chromosome"/>
</dbReference>
<keyword evidence="6" id="KW-0238">DNA-binding</keyword>
<dbReference type="PROSITE" id="PS01124">
    <property type="entry name" value="HTH_ARAC_FAMILY_2"/>
    <property type="match status" value="1"/>
</dbReference>
<dbReference type="InterPro" id="IPR001789">
    <property type="entry name" value="Sig_transdc_resp-reg_receiver"/>
</dbReference>
<comment type="subcellular location">
    <subcellularLocation>
        <location evidence="1">Cytoplasm</location>
    </subcellularLocation>
</comment>
<evidence type="ECO:0000256" key="2">
    <source>
        <dbReference type="ARBA" id="ARBA00022490"/>
    </source>
</evidence>
<dbReference type="SUPFAM" id="SSF46689">
    <property type="entry name" value="Homeodomain-like"/>
    <property type="match status" value="1"/>
</dbReference>
<evidence type="ECO:0000256" key="8">
    <source>
        <dbReference type="PROSITE-ProRule" id="PRU00169"/>
    </source>
</evidence>
<dbReference type="PANTHER" id="PTHR42713:SF3">
    <property type="entry name" value="TRANSCRIPTIONAL REGULATORY PROTEIN HPTR"/>
    <property type="match status" value="1"/>
</dbReference>
<keyword evidence="5" id="KW-0805">Transcription regulation</keyword>
<evidence type="ECO:0000256" key="7">
    <source>
        <dbReference type="ARBA" id="ARBA00023163"/>
    </source>
</evidence>
<keyword evidence="12" id="KW-1185">Reference proteome</keyword>
<keyword evidence="7" id="KW-0804">Transcription</keyword>
<evidence type="ECO:0000259" key="10">
    <source>
        <dbReference type="PROSITE" id="PS50110"/>
    </source>
</evidence>
<dbReference type="InterPro" id="IPR018060">
    <property type="entry name" value="HTH_AraC"/>
</dbReference>
<dbReference type="Pfam" id="PF12833">
    <property type="entry name" value="HTH_18"/>
    <property type="match status" value="1"/>
</dbReference>
<dbReference type="SUPFAM" id="SSF52172">
    <property type="entry name" value="CheY-like"/>
    <property type="match status" value="1"/>
</dbReference>
<dbReference type="RefSeq" id="WP_155699035.1">
    <property type="nucleotide sequence ID" value="NZ_CP034235.1"/>
</dbReference>
<dbReference type="Pfam" id="PF00072">
    <property type="entry name" value="Response_reg"/>
    <property type="match status" value="1"/>
</dbReference>
<dbReference type="GO" id="GO:0005737">
    <property type="term" value="C:cytoplasm"/>
    <property type="evidence" value="ECO:0007669"/>
    <property type="project" value="UniProtKB-SubCell"/>
</dbReference>
<feature type="domain" description="Response regulatory" evidence="10">
    <location>
        <begin position="12"/>
        <end position="129"/>
    </location>
</feature>
<accession>A0A6B8RF26</accession>
<dbReference type="InterPro" id="IPR009057">
    <property type="entry name" value="Homeodomain-like_sf"/>
</dbReference>
<dbReference type="InterPro" id="IPR051552">
    <property type="entry name" value="HptR"/>
</dbReference>
<evidence type="ECO:0000313" key="11">
    <source>
        <dbReference type="EMBL" id="QGQ94038.1"/>
    </source>
</evidence>
<evidence type="ECO:0000256" key="4">
    <source>
        <dbReference type="ARBA" id="ARBA00023012"/>
    </source>
</evidence>
<keyword evidence="4" id="KW-0902">Two-component regulatory system</keyword>
<name>A0A6B8RF26_9BACL</name>
<evidence type="ECO:0000313" key="12">
    <source>
        <dbReference type="Proteomes" id="UP000426246"/>
    </source>
</evidence>
<dbReference type="InterPro" id="IPR011006">
    <property type="entry name" value="CheY-like_superfamily"/>
</dbReference>
<feature type="domain" description="HTH araC/xylS-type" evidence="9">
    <location>
        <begin position="446"/>
        <end position="544"/>
    </location>
</feature>
<dbReference type="SMART" id="SM00448">
    <property type="entry name" value="REC"/>
    <property type="match status" value="1"/>
</dbReference>
<evidence type="ECO:0000256" key="5">
    <source>
        <dbReference type="ARBA" id="ARBA00023015"/>
    </source>
</evidence>
<dbReference type="PROSITE" id="PS50110">
    <property type="entry name" value="RESPONSE_REGULATORY"/>
    <property type="match status" value="1"/>
</dbReference>
<feature type="modified residue" description="4-aspartylphosphate" evidence="8">
    <location>
        <position position="64"/>
    </location>
</feature>
<evidence type="ECO:0000256" key="6">
    <source>
        <dbReference type="ARBA" id="ARBA00023125"/>
    </source>
</evidence>
<dbReference type="PANTHER" id="PTHR42713">
    <property type="entry name" value="HISTIDINE KINASE-RELATED"/>
    <property type="match status" value="1"/>
</dbReference>
<organism evidence="11 12">
    <name type="scientific">Paenibacillus psychroresistens</name>
    <dbReference type="NCBI Taxonomy" id="1778678"/>
    <lineage>
        <taxon>Bacteria</taxon>
        <taxon>Bacillati</taxon>
        <taxon>Bacillota</taxon>
        <taxon>Bacilli</taxon>
        <taxon>Bacillales</taxon>
        <taxon>Paenibacillaceae</taxon>
        <taxon>Paenibacillus</taxon>
    </lineage>
</organism>
<dbReference type="CDD" id="cd17536">
    <property type="entry name" value="REC_YesN-like"/>
    <property type="match status" value="1"/>
</dbReference>
<evidence type="ECO:0000256" key="3">
    <source>
        <dbReference type="ARBA" id="ARBA00022553"/>
    </source>
</evidence>